<evidence type="ECO:0000313" key="3">
    <source>
        <dbReference type="Proteomes" id="UP001221757"/>
    </source>
</evidence>
<dbReference type="EMBL" id="JARKIE010001101">
    <property type="protein sequence ID" value="KAJ7606440.1"/>
    <property type="molecule type" value="Genomic_DNA"/>
</dbReference>
<feature type="compositionally biased region" description="Low complexity" evidence="1">
    <location>
        <begin position="15"/>
        <end position="28"/>
    </location>
</feature>
<evidence type="ECO:0000256" key="1">
    <source>
        <dbReference type="SAM" id="MobiDB-lite"/>
    </source>
</evidence>
<dbReference type="Proteomes" id="UP001221757">
    <property type="component" value="Unassembled WGS sequence"/>
</dbReference>
<feature type="region of interest" description="Disordered" evidence="1">
    <location>
        <begin position="187"/>
        <end position="209"/>
    </location>
</feature>
<proteinExistence type="predicted"/>
<gene>
    <name evidence="2" type="ORF">B0H17DRAFT_1221750</name>
</gene>
<name>A0AAD7B0N1_MYCRO</name>
<feature type="compositionally biased region" description="Basic and acidic residues" evidence="1">
    <location>
        <begin position="200"/>
        <end position="209"/>
    </location>
</feature>
<sequence length="228" mass="24708">MSRRKCSSPPPGATPPDSLSDSPSDSQSFRARRAGTRVHVPRQASSAGTPAHPTSIAVRIGRRRKNEELGGSAHEIGKLGYACDSHRIVLPTPDHAYSRACALRSPTHAAVFALRPSPPDSGTHATHLMLRTQASRRTSWKTTEESSGFARGIGNRELWGRGLRSVAVTVCDTSRLKLRTEVSPARRTSPAVQLMGGRRKKEELGGSAREKCRAAYIPQEARKARPSC</sequence>
<feature type="compositionally biased region" description="Basic residues" evidence="1">
    <location>
        <begin position="30"/>
        <end position="40"/>
    </location>
</feature>
<evidence type="ECO:0000313" key="2">
    <source>
        <dbReference type="EMBL" id="KAJ7606440.1"/>
    </source>
</evidence>
<dbReference type="AlphaFoldDB" id="A0AAD7B0N1"/>
<protein>
    <submittedName>
        <fullName evidence="2">Uncharacterized protein</fullName>
    </submittedName>
</protein>
<comment type="caution">
    <text evidence="2">The sequence shown here is derived from an EMBL/GenBank/DDBJ whole genome shotgun (WGS) entry which is preliminary data.</text>
</comment>
<feature type="region of interest" description="Disordered" evidence="1">
    <location>
        <begin position="1"/>
        <end position="54"/>
    </location>
</feature>
<reference evidence="2" key="1">
    <citation type="submission" date="2023-03" db="EMBL/GenBank/DDBJ databases">
        <title>Massive genome expansion in bonnet fungi (Mycena s.s.) driven by repeated elements and novel gene families across ecological guilds.</title>
        <authorList>
            <consortium name="Lawrence Berkeley National Laboratory"/>
            <person name="Harder C.B."/>
            <person name="Miyauchi S."/>
            <person name="Viragh M."/>
            <person name="Kuo A."/>
            <person name="Thoen E."/>
            <person name="Andreopoulos B."/>
            <person name="Lu D."/>
            <person name="Skrede I."/>
            <person name="Drula E."/>
            <person name="Henrissat B."/>
            <person name="Morin E."/>
            <person name="Kohler A."/>
            <person name="Barry K."/>
            <person name="LaButti K."/>
            <person name="Morin E."/>
            <person name="Salamov A."/>
            <person name="Lipzen A."/>
            <person name="Mereny Z."/>
            <person name="Hegedus B."/>
            <person name="Baldrian P."/>
            <person name="Stursova M."/>
            <person name="Weitz H."/>
            <person name="Taylor A."/>
            <person name="Grigoriev I.V."/>
            <person name="Nagy L.G."/>
            <person name="Martin F."/>
            <person name="Kauserud H."/>
        </authorList>
    </citation>
    <scope>NUCLEOTIDE SEQUENCE</scope>
    <source>
        <strain evidence="2">CBHHK067</strain>
    </source>
</reference>
<keyword evidence="3" id="KW-1185">Reference proteome</keyword>
<accession>A0AAD7B0N1</accession>
<organism evidence="2 3">
    <name type="scientific">Mycena rosella</name>
    <name type="common">Pink bonnet</name>
    <name type="synonym">Agaricus rosellus</name>
    <dbReference type="NCBI Taxonomy" id="1033263"/>
    <lineage>
        <taxon>Eukaryota</taxon>
        <taxon>Fungi</taxon>
        <taxon>Dikarya</taxon>
        <taxon>Basidiomycota</taxon>
        <taxon>Agaricomycotina</taxon>
        <taxon>Agaricomycetes</taxon>
        <taxon>Agaricomycetidae</taxon>
        <taxon>Agaricales</taxon>
        <taxon>Marasmiineae</taxon>
        <taxon>Mycenaceae</taxon>
        <taxon>Mycena</taxon>
    </lineage>
</organism>